<dbReference type="Proteomes" id="UP000564644">
    <property type="component" value="Unassembled WGS sequence"/>
</dbReference>
<dbReference type="EMBL" id="JACJVO010000016">
    <property type="protein sequence ID" value="MBB6731922.1"/>
    <property type="molecule type" value="Genomic_DNA"/>
</dbReference>
<gene>
    <name evidence="1" type="ORF">H7C18_13455</name>
</gene>
<dbReference type="RefSeq" id="WP_185129594.1">
    <property type="nucleotide sequence ID" value="NZ_JACJVO010000016.1"/>
</dbReference>
<evidence type="ECO:0000313" key="2">
    <source>
        <dbReference type="Proteomes" id="UP000564644"/>
    </source>
</evidence>
<accession>A0A7X0SL02</accession>
<name>A0A7X0SL02_9BACL</name>
<comment type="caution">
    <text evidence="1">The sequence shown here is derived from an EMBL/GenBank/DDBJ whole genome shotgun (WGS) entry which is preliminary data.</text>
</comment>
<keyword evidence="2" id="KW-1185">Reference proteome</keyword>
<sequence length="75" mass="8640">MAKPAEQLPNHDRFGFLPYREPTANNPHKLGECGCGCGEDVTNDCAYLKWDERVWVDRGHVIQYLKKYDDLEEVG</sequence>
<organism evidence="1 2">
    <name type="scientific">Cohnella zeiphila</name>
    <dbReference type="NCBI Taxonomy" id="2761120"/>
    <lineage>
        <taxon>Bacteria</taxon>
        <taxon>Bacillati</taxon>
        <taxon>Bacillota</taxon>
        <taxon>Bacilli</taxon>
        <taxon>Bacillales</taxon>
        <taxon>Paenibacillaceae</taxon>
        <taxon>Cohnella</taxon>
    </lineage>
</organism>
<protein>
    <submittedName>
        <fullName evidence="1">Uncharacterized protein</fullName>
    </submittedName>
</protein>
<evidence type="ECO:0000313" key="1">
    <source>
        <dbReference type="EMBL" id="MBB6731922.1"/>
    </source>
</evidence>
<reference evidence="1 2" key="1">
    <citation type="submission" date="2020-08" db="EMBL/GenBank/DDBJ databases">
        <title>Cohnella phylogeny.</title>
        <authorList>
            <person name="Dunlap C."/>
        </authorList>
    </citation>
    <scope>NUCLEOTIDE SEQUENCE [LARGE SCALE GENOMIC DNA]</scope>
    <source>
        <strain evidence="1 2">CBP 2801</strain>
    </source>
</reference>
<proteinExistence type="predicted"/>
<dbReference type="AlphaFoldDB" id="A0A7X0SL02"/>